<dbReference type="Pfam" id="PF09350">
    <property type="entry name" value="DJC28_CD"/>
    <property type="match status" value="1"/>
</dbReference>
<keyword evidence="3" id="KW-1185">Reference proteome</keyword>
<protein>
    <submittedName>
        <fullName evidence="2">Molecular chaperone DnaJ</fullName>
    </submittedName>
</protein>
<organism evidence="2 3">
    <name type="scientific">Paenibacillus graminis</name>
    <dbReference type="NCBI Taxonomy" id="189425"/>
    <lineage>
        <taxon>Bacteria</taxon>
        <taxon>Bacillati</taxon>
        <taxon>Bacillota</taxon>
        <taxon>Bacilli</taxon>
        <taxon>Bacillales</taxon>
        <taxon>Paenibacillaceae</taxon>
        <taxon>Paenibacillus</taxon>
    </lineage>
</organism>
<proteinExistence type="predicted"/>
<evidence type="ECO:0000259" key="1">
    <source>
        <dbReference type="Pfam" id="PF09350"/>
    </source>
</evidence>
<dbReference type="RefSeq" id="WP_025703207.1">
    <property type="nucleotide sequence ID" value="NZ_CP009287.1"/>
</dbReference>
<evidence type="ECO:0000313" key="3">
    <source>
        <dbReference type="Proteomes" id="UP000029500"/>
    </source>
</evidence>
<dbReference type="AlphaFoldDB" id="A0A089M666"/>
<dbReference type="PANTHER" id="PTHR39158:SF1">
    <property type="entry name" value="DNAJ HOMOLOG SUBFAMILY C MEMBER 28"/>
    <property type="match status" value="1"/>
</dbReference>
<dbReference type="PANTHER" id="PTHR39158">
    <property type="entry name" value="OS08G0560600 PROTEIN"/>
    <property type="match status" value="1"/>
</dbReference>
<dbReference type="InterPro" id="IPR018961">
    <property type="entry name" value="DnaJ_homolog_subfam-C_membr-28"/>
</dbReference>
<dbReference type="EMBL" id="CP009287">
    <property type="protein sequence ID" value="AIQ68727.1"/>
    <property type="molecule type" value="Genomic_DNA"/>
</dbReference>
<dbReference type="Proteomes" id="UP000029500">
    <property type="component" value="Chromosome"/>
</dbReference>
<accession>A0A089M666</accession>
<dbReference type="KEGG" id="pgm:PGRAT_14720"/>
<dbReference type="eggNOG" id="ENOG5032TNY">
    <property type="taxonomic scope" value="Bacteria"/>
</dbReference>
<evidence type="ECO:0000313" key="2">
    <source>
        <dbReference type="EMBL" id="AIQ68727.1"/>
    </source>
</evidence>
<dbReference type="InterPro" id="IPR052573">
    <property type="entry name" value="DnaJ_C_subfamily_28"/>
</dbReference>
<sequence length="131" mass="14869">MSILSWLAEQRIQEAMRSGGFDKLPGHGKPLELEDLSGVPEDLRMSFKIMKNAGLLPEEVTLRKECVTLEKMLAACHSSGTAADGERRELESRLTLKKLRLQELMRQRGFENSSAFTDYGDRIQSQLTREE</sequence>
<gene>
    <name evidence="2" type="ORF">PGRAT_14720</name>
</gene>
<name>A0A089M666_9BACL</name>
<dbReference type="STRING" id="189425.PGRAT_14720"/>
<dbReference type="OrthoDB" id="9798476at2"/>
<dbReference type="HOGENOM" id="CLU_129296_0_1_9"/>
<feature type="domain" description="DnaJ homologue subfamily C member 28 conserved" evidence="1">
    <location>
        <begin position="7"/>
        <end position="73"/>
    </location>
</feature>
<reference evidence="2 3" key="1">
    <citation type="submission" date="2014-08" db="EMBL/GenBank/DDBJ databases">
        <title>Comparative genomics of the Paenibacillus odorifer group.</title>
        <authorList>
            <person name="den Bakker H.C."/>
            <person name="Tsai Y.-C."/>
            <person name="Martin N."/>
            <person name="Korlach J."/>
            <person name="Wiedmann M."/>
        </authorList>
    </citation>
    <scope>NUCLEOTIDE SEQUENCE [LARGE SCALE GENOMIC DNA]</scope>
    <source>
        <strain evidence="2 3">DSM 15220</strain>
    </source>
</reference>